<organism evidence="9 10">
    <name type="scientific">Sphingobium rhizovicinum</name>
    <dbReference type="NCBI Taxonomy" id="432308"/>
    <lineage>
        <taxon>Bacteria</taxon>
        <taxon>Pseudomonadati</taxon>
        <taxon>Pseudomonadota</taxon>
        <taxon>Alphaproteobacteria</taxon>
        <taxon>Sphingomonadales</taxon>
        <taxon>Sphingomonadaceae</taxon>
        <taxon>Sphingobium</taxon>
    </lineage>
</organism>
<keyword evidence="4 8" id="KW-0812">Transmembrane</keyword>
<proteinExistence type="predicted"/>
<evidence type="ECO:0000256" key="1">
    <source>
        <dbReference type="ARBA" id="ARBA00004651"/>
    </source>
</evidence>
<dbReference type="RefSeq" id="WP_380794728.1">
    <property type="nucleotide sequence ID" value="NZ_JBHRVU010000004.1"/>
</dbReference>
<protein>
    <submittedName>
        <fullName evidence="9">Exosortase</fullName>
        <ecNumber evidence="9">3.4.22.-</ecNumber>
    </submittedName>
</protein>
<keyword evidence="10" id="KW-1185">Reference proteome</keyword>
<dbReference type="NCBIfam" id="TIGR02602">
    <property type="entry name" value="8TM_EpsH"/>
    <property type="match status" value="1"/>
</dbReference>
<evidence type="ECO:0000313" key="9">
    <source>
        <dbReference type="EMBL" id="MFC3441134.1"/>
    </source>
</evidence>
<keyword evidence="6 8" id="KW-1133">Transmembrane helix</keyword>
<dbReference type="InterPro" id="IPR013426">
    <property type="entry name" value="EpsH-like"/>
</dbReference>
<feature type="transmembrane region" description="Helical" evidence="8">
    <location>
        <begin position="31"/>
        <end position="49"/>
    </location>
</feature>
<feature type="transmembrane region" description="Helical" evidence="8">
    <location>
        <begin position="7"/>
        <end position="25"/>
    </location>
</feature>
<evidence type="ECO:0000256" key="2">
    <source>
        <dbReference type="ARBA" id="ARBA00022475"/>
    </source>
</evidence>
<sequence>MIARTHAPILIGIAIFALPALIIVHNQSWSTSQGAHGPIVLLSGLWLLAREWRVAPPARPGNLGWAVAALSLSLMLYIFGMIIGIAWLIWMGGGISLILILYALTGGERVRALWFPLLYLLCAVAPPARLTAPLTDFLTGWLSGLSVDLLWMAGYDVARSGVDLYIDQYELRMADACAGLNSLFSLFAIGMFYIYLRHRADWRYAVLLALIVPPIAIIANLARVLILLLITHYMGDAVAQGFVHETTGMLMFLVALAVLIGVDAAMTPIRKRWMRP</sequence>
<feature type="transmembrane region" description="Helical" evidence="8">
    <location>
        <begin position="112"/>
        <end position="132"/>
    </location>
</feature>
<evidence type="ECO:0000256" key="6">
    <source>
        <dbReference type="ARBA" id="ARBA00022989"/>
    </source>
</evidence>
<name>A0ABV7NCA2_9SPHN</name>
<evidence type="ECO:0000256" key="3">
    <source>
        <dbReference type="ARBA" id="ARBA00022670"/>
    </source>
</evidence>
<keyword evidence="5 9" id="KW-0378">Hydrolase</keyword>
<feature type="transmembrane region" description="Helical" evidence="8">
    <location>
        <begin position="250"/>
        <end position="269"/>
    </location>
</feature>
<accession>A0ABV7NCA2</accession>
<comment type="caution">
    <text evidence="9">The sequence shown here is derived from an EMBL/GenBank/DDBJ whole genome shotgun (WGS) entry which is preliminary data.</text>
</comment>
<dbReference type="EMBL" id="JBHRVU010000004">
    <property type="protein sequence ID" value="MFC3441134.1"/>
    <property type="molecule type" value="Genomic_DNA"/>
</dbReference>
<evidence type="ECO:0000256" key="8">
    <source>
        <dbReference type="SAM" id="Phobius"/>
    </source>
</evidence>
<dbReference type="InterPro" id="IPR026392">
    <property type="entry name" value="Exo/Archaeosortase_dom"/>
</dbReference>
<evidence type="ECO:0000256" key="4">
    <source>
        <dbReference type="ARBA" id="ARBA00022692"/>
    </source>
</evidence>
<feature type="transmembrane region" description="Helical" evidence="8">
    <location>
        <begin position="208"/>
        <end position="230"/>
    </location>
</feature>
<dbReference type="Pfam" id="PF09721">
    <property type="entry name" value="Exosortase_EpsH"/>
    <property type="match status" value="1"/>
</dbReference>
<feature type="transmembrane region" description="Helical" evidence="8">
    <location>
        <begin position="61"/>
        <end position="79"/>
    </location>
</feature>
<dbReference type="Proteomes" id="UP001595681">
    <property type="component" value="Unassembled WGS sequence"/>
</dbReference>
<feature type="transmembrane region" description="Helical" evidence="8">
    <location>
        <begin position="85"/>
        <end position="105"/>
    </location>
</feature>
<dbReference type="EC" id="3.4.22.-" evidence="9"/>
<keyword evidence="2" id="KW-1003">Cell membrane</keyword>
<dbReference type="InterPro" id="IPR019127">
    <property type="entry name" value="Exosortase"/>
</dbReference>
<evidence type="ECO:0000313" key="10">
    <source>
        <dbReference type="Proteomes" id="UP001595681"/>
    </source>
</evidence>
<keyword evidence="7 8" id="KW-0472">Membrane</keyword>
<feature type="transmembrane region" description="Helical" evidence="8">
    <location>
        <begin position="178"/>
        <end position="196"/>
    </location>
</feature>
<keyword evidence="3" id="KW-0645">Protease</keyword>
<gene>
    <name evidence="9" type="primary">xrt</name>
    <name evidence="9" type="ORF">ACFOKF_07980</name>
</gene>
<reference evidence="10" key="1">
    <citation type="journal article" date="2019" name="Int. J. Syst. Evol. Microbiol.">
        <title>The Global Catalogue of Microorganisms (GCM) 10K type strain sequencing project: providing services to taxonomists for standard genome sequencing and annotation.</title>
        <authorList>
            <consortium name="The Broad Institute Genomics Platform"/>
            <consortium name="The Broad Institute Genome Sequencing Center for Infectious Disease"/>
            <person name="Wu L."/>
            <person name="Ma J."/>
        </authorList>
    </citation>
    <scope>NUCLEOTIDE SEQUENCE [LARGE SCALE GENOMIC DNA]</scope>
    <source>
        <strain evidence="10">CCM 7491</strain>
    </source>
</reference>
<dbReference type="NCBIfam" id="TIGR04178">
    <property type="entry name" value="exo_archaeo"/>
    <property type="match status" value="1"/>
</dbReference>
<evidence type="ECO:0000256" key="5">
    <source>
        <dbReference type="ARBA" id="ARBA00022801"/>
    </source>
</evidence>
<comment type="subcellular location">
    <subcellularLocation>
        <location evidence="1">Cell membrane</location>
        <topology evidence="1">Multi-pass membrane protein</topology>
    </subcellularLocation>
</comment>
<evidence type="ECO:0000256" key="7">
    <source>
        <dbReference type="ARBA" id="ARBA00023136"/>
    </source>
</evidence>
<dbReference type="GO" id="GO:0016787">
    <property type="term" value="F:hydrolase activity"/>
    <property type="evidence" value="ECO:0007669"/>
    <property type="project" value="UniProtKB-KW"/>
</dbReference>